<keyword evidence="2" id="KW-1185">Reference proteome</keyword>
<evidence type="ECO:0000313" key="1">
    <source>
        <dbReference type="EMBL" id="CAL1545782.1"/>
    </source>
</evidence>
<name>A0AAV2IJ73_LYMST</name>
<proteinExistence type="predicted"/>
<dbReference type="Proteomes" id="UP001497497">
    <property type="component" value="Unassembled WGS sequence"/>
</dbReference>
<dbReference type="EMBL" id="CAXITT010000734">
    <property type="protein sequence ID" value="CAL1545782.1"/>
    <property type="molecule type" value="Genomic_DNA"/>
</dbReference>
<reference evidence="1 2" key="1">
    <citation type="submission" date="2024-04" db="EMBL/GenBank/DDBJ databases">
        <authorList>
            <consortium name="Genoscope - CEA"/>
            <person name="William W."/>
        </authorList>
    </citation>
    <scope>NUCLEOTIDE SEQUENCE [LARGE SCALE GENOMIC DNA]</scope>
</reference>
<dbReference type="AlphaFoldDB" id="A0AAV2IJ73"/>
<gene>
    <name evidence="1" type="ORF">GSLYS_00019159001</name>
</gene>
<sequence>MANTSLNSYLHSVDEAVKQCDSDEAARLLSFRDPHVASPHLQLERADNQCRRVLESPFDEMVAAHLRCCWAVGNHDFAEAYNNQAVVLDPS</sequence>
<accession>A0AAV2IJ73</accession>
<comment type="caution">
    <text evidence="1">The sequence shown here is derived from an EMBL/GenBank/DDBJ whole genome shotgun (WGS) entry which is preliminary data.</text>
</comment>
<organism evidence="1 2">
    <name type="scientific">Lymnaea stagnalis</name>
    <name type="common">Great pond snail</name>
    <name type="synonym">Helix stagnalis</name>
    <dbReference type="NCBI Taxonomy" id="6523"/>
    <lineage>
        <taxon>Eukaryota</taxon>
        <taxon>Metazoa</taxon>
        <taxon>Spiralia</taxon>
        <taxon>Lophotrochozoa</taxon>
        <taxon>Mollusca</taxon>
        <taxon>Gastropoda</taxon>
        <taxon>Heterobranchia</taxon>
        <taxon>Euthyneura</taxon>
        <taxon>Panpulmonata</taxon>
        <taxon>Hygrophila</taxon>
        <taxon>Lymnaeoidea</taxon>
        <taxon>Lymnaeidae</taxon>
        <taxon>Lymnaea</taxon>
    </lineage>
</organism>
<protein>
    <submittedName>
        <fullName evidence="1">Uncharacterized protein</fullName>
    </submittedName>
</protein>
<evidence type="ECO:0000313" key="2">
    <source>
        <dbReference type="Proteomes" id="UP001497497"/>
    </source>
</evidence>